<evidence type="ECO:0000256" key="12">
    <source>
        <dbReference type="ARBA" id="ARBA00040640"/>
    </source>
</evidence>
<evidence type="ECO:0000256" key="7">
    <source>
        <dbReference type="ARBA" id="ARBA00023043"/>
    </source>
</evidence>
<dbReference type="PANTHER" id="PTHR13140:SF341">
    <property type="entry name" value="UNCONVENTIONAL MYOSIN-IE"/>
    <property type="match status" value="1"/>
</dbReference>
<reference evidence="19" key="1">
    <citation type="submission" date="2016-05" db="EMBL/GenBank/DDBJ databases">
        <authorList>
            <person name="Lavstsen T."/>
            <person name="Jespersen J.S."/>
        </authorList>
    </citation>
    <scope>NUCLEOTIDE SEQUENCE</scope>
    <source>
        <tissue evidence="19">Brain</tissue>
    </source>
</reference>
<organism evidence="19">
    <name type="scientific">Nothobranchius kuhntae</name>
    <name type="common">Beira killifish</name>
    <dbReference type="NCBI Taxonomy" id="321403"/>
    <lineage>
        <taxon>Eukaryota</taxon>
        <taxon>Metazoa</taxon>
        <taxon>Chordata</taxon>
        <taxon>Craniata</taxon>
        <taxon>Vertebrata</taxon>
        <taxon>Euteleostomi</taxon>
        <taxon>Actinopterygii</taxon>
        <taxon>Neopterygii</taxon>
        <taxon>Teleostei</taxon>
        <taxon>Neoteleostei</taxon>
        <taxon>Acanthomorphata</taxon>
        <taxon>Ovalentaria</taxon>
        <taxon>Atherinomorphae</taxon>
        <taxon>Cyprinodontiformes</taxon>
        <taxon>Nothobranchiidae</taxon>
        <taxon>Nothobranchius</taxon>
    </lineage>
</organism>
<dbReference type="PANTHER" id="PTHR13140">
    <property type="entry name" value="MYOSIN"/>
    <property type="match status" value="1"/>
</dbReference>
<feature type="binding site" evidence="14">
    <location>
        <begin position="14"/>
        <end position="21"/>
    </location>
    <ligand>
        <name>ATP</name>
        <dbReference type="ChEBI" id="CHEBI:30616"/>
    </ligand>
</feature>
<proteinExistence type="inferred from homology"/>
<dbReference type="Pfam" id="PF00063">
    <property type="entry name" value="Myosin_head"/>
    <property type="match status" value="1"/>
</dbReference>
<evidence type="ECO:0000256" key="4">
    <source>
        <dbReference type="ARBA" id="ARBA00022741"/>
    </source>
</evidence>
<evidence type="ECO:0000256" key="8">
    <source>
        <dbReference type="ARBA" id="ARBA00023123"/>
    </source>
</evidence>
<dbReference type="GO" id="GO:0007015">
    <property type="term" value="P:actin filament organization"/>
    <property type="evidence" value="ECO:0007669"/>
    <property type="project" value="TreeGrafter"/>
</dbReference>
<evidence type="ECO:0000256" key="6">
    <source>
        <dbReference type="ARBA" id="ARBA00022860"/>
    </source>
</evidence>
<feature type="compositionally biased region" description="Polar residues" evidence="15">
    <location>
        <begin position="629"/>
        <end position="647"/>
    </location>
</feature>
<dbReference type="InterPro" id="IPR010926">
    <property type="entry name" value="Myosin_TH1"/>
</dbReference>
<gene>
    <name evidence="19" type="primary">MYO1E</name>
</gene>
<dbReference type="InterPro" id="IPR036028">
    <property type="entry name" value="SH3-like_dom_sf"/>
</dbReference>
<evidence type="ECO:0000259" key="16">
    <source>
        <dbReference type="PROSITE" id="PS50002"/>
    </source>
</evidence>
<dbReference type="SMART" id="SM00242">
    <property type="entry name" value="MYSc"/>
    <property type="match status" value="1"/>
</dbReference>
<dbReference type="Gene3D" id="1.20.120.720">
    <property type="entry name" value="Myosin VI head, motor domain, U50 subdomain"/>
    <property type="match status" value="1"/>
</dbReference>
<dbReference type="Gene3D" id="3.40.850.10">
    <property type="entry name" value="Kinesin motor domain"/>
    <property type="match status" value="1"/>
</dbReference>
<feature type="compositionally biased region" description="Polar residues" evidence="15">
    <location>
        <begin position="657"/>
        <end position="668"/>
    </location>
</feature>
<dbReference type="GO" id="GO:0005902">
    <property type="term" value="C:microvillus"/>
    <property type="evidence" value="ECO:0007669"/>
    <property type="project" value="TreeGrafter"/>
</dbReference>
<dbReference type="CDD" id="cd11827">
    <property type="entry name" value="SH3_MyoIe_If_like"/>
    <property type="match status" value="1"/>
</dbReference>
<evidence type="ECO:0000256" key="10">
    <source>
        <dbReference type="ARBA" id="ARBA00023203"/>
    </source>
</evidence>
<comment type="similarity">
    <text evidence="1 14">Belongs to the TRAFAC class myosin-kinesin ATPase superfamily. Myosin family.</text>
</comment>
<dbReference type="GO" id="GO:0032835">
    <property type="term" value="P:glomerulus development"/>
    <property type="evidence" value="ECO:0007669"/>
    <property type="project" value="TreeGrafter"/>
</dbReference>
<dbReference type="FunFam" id="2.30.30.40:FF:000072">
    <property type="entry name" value="Unconventional Myosin IB"/>
    <property type="match status" value="1"/>
</dbReference>
<evidence type="ECO:0000313" key="19">
    <source>
        <dbReference type="EMBL" id="SBR01912.1"/>
    </source>
</evidence>
<feature type="compositionally biased region" description="Basic and acidic residues" evidence="15">
    <location>
        <begin position="699"/>
        <end position="709"/>
    </location>
</feature>
<keyword evidence="2 13" id="KW-0728">SH3 domain</keyword>
<name>A0A1A8IX45_NOTKU</name>
<dbReference type="Pfam" id="PF00018">
    <property type="entry name" value="SH3_1"/>
    <property type="match status" value="1"/>
</dbReference>
<evidence type="ECO:0000259" key="18">
    <source>
        <dbReference type="PROSITE" id="PS51757"/>
    </source>
</evidence>
<dbReference type="PROSITE" id="PS50002">
    <property type="entry name" value="SH3"/>
    <property type="match status" value="1"/>
</dbReference>
<dbReference type="PROSITE" id="PS51757">
    <property type="entry name" value="TH1"/>
    <property type="match status" value="1"/>
</dbReference>
<keyword evidence="6" id="KW-0112">Calmodulin-binding</keyword>
<dbReference type="Gene3D" id="1.20.58.530">
    <property type="match status" value="1"/>
</dbReference>
<dbReference type="FunFam" id="1.20.58.530:FF:000007">
    <property type="entry name" value="Myosin IE"/>
    <property type="match status" value="1"/>
</dbReference>
<evidence type="ECO:0000256" key="14">
    <source>
        <dbReference type="PROSITE-ProRule" id="PRU00782"/>
    </source>
</evidence>
<dbReference type="InterPro" id="IPR035507">
    <property type="entry name" value="Ie/If_SH3"/>
</dbReference>
<dbReference type="Pfam" id="PF06017">
    <property type="entry name" value="Myosin_TH1"/>
    <property type="match status" value="1"/>
</dbReference>
<sequence>MMIDRENQCVIISGESGAGKTVAAKYIMGYISKVSGGGPRVQHVKDIILQSNPLLEAFGNAKTLRNNNSSRFGKYFEIQFSSGGEPDGGKISNFLLEKSRVVMRNPGERSFHIFYQLIEGASGEQKGSLGITSLDYYTYLNQSGSYKVDDINDKSDFQETMHAMDVIGISRENRSMVLQIVAGVLHLGNITFKESGNYAAVESEEFLAFPAFLLGIDQNRLKDKLTSRTMDSKWGSTKESIDVTLNVEQACYTRDALSKALHSRVFDFLVESINKAMVKNHQELNIGVLDIYGFEIFQKNGFEQFCINFVNEKLQQIFIELTLKAEQEEYVQEGIKWTPIDYFNNKIVCDLIESKTPPGIMCILDDVCATMHAVGEGADQTMLQKLRVQINTHEHFNSWNQGFIIHHYAGKVSYDADGFCERNRDVLFTDLIELMQSSEIGFIRALFPENLSAEKKGRPTTAGSKIKKQANDLGIKRDLILTPKSVYMIGREKVKQGPDKGQVMEVVKRKIDVEKLLAVSLSMLQDDFMILHEQEYDSLLECVFKTEFVSLLSQRFEEKTQRKLPLKFSNTLEMKLKKENWGFLSGGSSRQLVFVHGQGDVAVLKPSSKSLQVSVGPGLPKNTRPTRKSFGQSRSNVSKSRQNTPSRTAPGPPVAHQNGSLKNNNRVANQRNSQHHSQRQRPPPNNSTHPSLPNNNYQVKERGGGRREGGGGTRKQSNLDCLKVPEQGVAGNHRTSANRPTPGGGRPKPAPKPKPQLPQCKALYVYDAQDTDELSFNPEDIIDIIKEDASGWWTGRLRGKEGLFPNNYVTKI</sequence>
<evidence type="ECO:0000256" key="3">
    <source>
        <dbReference type="ARBA" id="ARBA00022553"/>
    </source>
</evidence>
<reference evidence="19" key="2">
    <citation type="submission" date="2016-06" db="EMBL/GenBank/DDBJ databases">
        <title>The genome of a short-lived fish provides insights into sex chromosome evolution and the genetic control of aging.</title>
        <authorList>
            <person name="Reichwald K."/>
            <person name="Felder M."/>
            <person name="Petzold A."/>
            <person name="Koch P."/>
            <person name="Groth M."/>
            <person name="Platzer M."/>
        </authorList>
    </citation>
    <scope>NUCLEOTIDE SEQUENCE</scope>
    <source>
        <tissue evidence="19">Brain</tissue>
    </source>
</reference>
<dbReference type="PROSITE" id="PS51456">
    <property type="entry name" value="MYOSIN_MOTOR"/>
    <property type="match status" value="1"/>
</dbReference>
<evidence type="ECO:0000256" key="15">
    <source>
        <dbReference type="SAM" id="MobiDB-lite"/>
    </source>
</evidence>
<dbReference type="GO" id="GO:0005886">
    <property type="term" value="C:plasma membrane"/>
    <property type="evidence" value="ECO:0007669"/>
    <property type="project" value="TreeGrafter"/>
</dbReference>
<dbReference type="SUPFAM" id="SSF52540">
    <property type="entry name" value="P-loop containing nucleoside triphosphate hydrolases"/>
    <property type="match status" value="1"/>
</dbReference>
<dbReference type="FunFam" id="1.20.120.720:FF:000010">
    <property type="entry name" value="Unconventional myosin-Ie"/>
    <property type="match status" value="1"/>
</dbReference>
<dbReference type="GO" id="GO:0005737">
    <property type="term" value="C:cytoplasm"/>
    <property type="evidence" value="ECO:0007669"/>
    <property type="project" value="TreeGrafter"/>
</dbReference>
<keyword evidence="7" id="KW-0040">ANK repeat</keyword>
<feature type="domain" description="Myosin motor" evidence="17">
    <location>
        <begin position="1"/>
        <end position="473"/>
    </location>
</feature>
<keyword evidence="8 14" id="KW-0518">Myosin</keyword>
<feature type="domain" description="SH3" evidence="16">
    <location>
        <begin position="755"/>
        <end position="812"/>
    </location>
</feature>
<dbReference type="AlphaFoldDB" id="A0A1A8IX45"/>
<dbReference type="Gene3D" id="1.10.10.820">
    <property type="match status" value="1"/>
</dbReference>
<comment type="caution">
    <text evidence="14">Lacks conserved residue(s) required for the propagation of feature annotation.</text>
</comment>
<accession>A0A1A8IX45</accession>
<evidence type="ECO:0000256" key="1">
    <source>
        <dbReference type="ARBA" id="ARBA00008314"/>
    </source>
</evidence>
<feature type="compositionally biased region" description="Polar residues" evidence="15">
    <location>
        <begin position="686"/>
        <end position="698"/>
    </location>
</feature>
<feature type="region of interest" description="Disordered" evidence="15">
    <location>
        <begin position="610"/>
        <end position="757"/>
    </location>
</feature>
<evidence type="ECO:0000256" key="11">
    <source>
        <dbReference type="ARBA" id="ARBA00037432"/>
    </source>
</evidence>
<protein>
    <recommendedName>
        <fullName evidence="12">Osteoclast-stimulating factor 1</fullName>
    </recommendedName>
</protein>
<evidence type="ECO:0000256" key="13">
    <source>
        <dbReference type="PROSITE-ProRule" id="PRU00192"/>
    </source>
</evidence>
<dbReference type="GO" id="GO:0000146">
    <property type="term" value="F:microfilament motor activity"/>
    <property type="evidence" value="ECO:0007669"/>
    <property type="project" value="TreeGrafter"/>
</dbReference>
<evidence type="ECO:0000256" key="9">
    <source>
        <dbReference type="ARBA" id="ARBA00023175"/>
    </source>
</evidence>
<dbReference type="Gene3D" id="2.30.30.40">
    <property type="entry name" value="SH3 Domains"/>
    <property type="match status" value="1"/>
</dbReference>
<dbReference type="GO" id="GO:0006897">
    <property type="term" value="P:endocytosis"/>
    <property type="evidence" value="ECO:0007669"/>
    <property type="project" value="TreeGrafter"/>
</dbReference>
<dbReference type="EMBL" id="HAED01015467">
    <property type="protein sequence ID" value="SBR01912.1"/>
    <property type="molecule type" value="Transcribed_RNA"/>
</dbReference>
<dbReference type="InterPro" id="IPR036961">
    <property type="entry name" value="Kinesin_motor_dom_sf"/>
</dbReference>
<dbReference type="InterPro" id="IPR001609">
    <property type="entry name" value="Myosin_head_motor_dom-like"/>
</dbReference>
<dbReference type="SMART" id="SM00326">
    <property type="entry name" value="SH3"/>
    <property type="match status" value="1"/>
</dbReference>
<keyword evidence="5 14" id="KW-0067">ATP-binding</keyword>
<dbReference type="GO" id="GO:0016459">
    <property type="term" value="C:myosin complex"/>
    <property type="evidence" value="ECO:0007669"/>
    <property type="project" value="UniProtKB-KW"/>
</dbReference>
<keyword evidence="9 14" id="KW-0505">Motor protein</keyword>
<keyword evidence="3" id="KW-0597">Phosphoprotein</keyword>
<dbReference type="GO" id="GO:0005524">
    <property type="term" value="F:ATP binding"/>
    <property type="evidence" value="ECO:0007669"/>
    <property type="project" value="UniProtKB-UniRule"/>
</dbReference>
<evidence type="ECO:0000256" key="5">
    <source>
        <dbReference type="ARBA" id="ARBA00022840"/>
    </source>
</evidence>
<evidence type="ECO:0000256" key="2">
    <source>
        <dbReference type="ARBA" id="ARBA00022443"/>
    </source>
</evidence>
<dbReference type="InterPro" id="IPR027417">
    <property type="entry name" value="P-loop_NTPase"/>
</dbReference>
<dbReference type="PRINTS" id="PR00193">
    <property type="entry name" value="MYOSINHEAVY"/>
</dbReference>
<feature type="domain" description="TH1" evidence="18">
    <location>
        <begin position="416"/>
        <end position="607"/>
    </location>
</feature>
<dbReference type="FunFam" id="1.10.10.820:FF:000001">
    <property type="entry name" value="Myosin heavy chain"/>
    <property type="match status" value="1"/>
</dbReference>
<dbReference type="GO" id="GO:0051015">
    <property type="term" value="F:actin filament binding"/>
    <property type="evidence" value="ECO:0007669"/>
    <property type="project" value="TreeGrafter"/>
</dbReference>
<dbReference type="PRINTS" id="PR00452">
    <property type="entry name" value="SH3DOMAIN"/>
</dbReference>
<keyword evidence="4 14" id="KW-0547">Nucleotide-binding</keyword>
<keyword evidence="10 14" id="KW-0009">Actin-binding</keyword>
<dbReference type="GO" id="GO:0005516">
    <property type="term" value="F:calmodulin binding"/>
    <property type="evidence" value="ECO:0007669"/>
    <property type="project" value="UniProtKB-KW"/>
</dbReference>
<evidence type="ECO:0000259" key="17">
    <source>
        <dbReference type="PROSITE" id="PS51456"/>
    </source>
</evidence>
<dbReference type="SUPFAM" id="SSF50044">
    <property type="entry name" value="SH3-domain"/>
    <property type="match status" value="1"/>
</dbReference>
<dbReference type="InterPro" id="IPR001452">
    <property type="entry name" value="SH3_domain"/>
</dbReference>
<comment type="function">
    <text evidence="11">Induces bone resorption, acting probably through a signaling cascade which results in the secretion of factor(s) enhancing osteoclast formation and activity.</text>
</comment>